<name>A0A6J7WR13_9CAUD</name>
<evidence type="ECO:0000313" key="1">
    <source>
        <dbReference type="EMBL" id="CAB5219152.1"/>
    </source>
</evidence>
<organism evidence="1">
    <name type="scientific">uncultured Caudovirales phage</name>
    <dbReference type="NCBI Taxonomy" id="2100421"/>
    <lineage>
        <taxon>Viruses</taxon>
        <taxon>Duplodnaviria</taxon>
        <taxon>Heunggongvirae</taxon>
        <taxon>Uroviricota</taxon>
        <taxon>Caudoviricetes</taxon>
        <taxon>Peduoviridae</taxon>
        <taxon>Maltschvirus</taxon>
        <taxon>Maltschvirus maltsch</taxon>
    </lineage>
</organism>
<accession>A0A6J7WR13</accession>
<reference evidence="1" key="1">
    <citation type="submission" date="2020-05" db="EMBL/GenBank/DDBJ databases">
        <authorList>
            <person name="Chiriac C."/>
            <person name="Salcher M."/>
            <person name="Ghai R."/>
            <person name="Kavagutti S V."/>
        </authorList>
    </citation>
    <scope>NUCLEOTIDE SEQUENCE</scope>
</reference>
<proteinExistence type="predicted"/>
<sequence>MSRPLHDIAADIRLSWPKPYFGAVPYLQAMACMKSVNDRFGYDDARVIVNYFLANARTWKGEDARRIKVELLRMLKA</sequence>
<protein>
    <submittedName>
        <fullName evidence="1">Uncharacterized protein</fullName>
    </submittedName>
</protein>
<dbReference type="EMBL" id="LR798271">
    <property type="protein sequence ID" value="CAB5219152.1"/>
    <property type="molecule type" value="Genomic_DNA"/>
</dbReference>
<gene>
    <name evidence="1" type="ORF">UFOVP229_33</name>
</gene>